<dbReference type="Pfam" id="PF00293">
    <property type="entry name" value="NUDIX"/>
    <property type="match status" value="1"/>
</dbReference>
<dbReference type="Gene3D" id="3.90.79.10">
    <property type="entry name" value="Nucleoside Triphosphate Pyrophosphohydrolase"/>
    <property type="match status" value="1"/>
</dbReference>
<dbReference type="GO" id="GO:0004081">
    <property type="term" value="F:bis(5'-nucleosyl)-tetraphosphatase (asymmetrical) activity"/>
    <property type="evidence" value="ECO:0007669"/>
    <property type="project" value="TreeGrafter"/>
</dbReference>
<accession>A0A917RNS1</accession>
<dbReference type="GO" id="GO:0006754">
    <property type="term" value="P:ATP biosynthetic process"/>
    <property type="evidence" value="ECO:0007669"/>
    <property type="project" value="TreeGrafter"/>
</dbReference>
<keyword evidence="3" id="KW-1185">Reference proteome</keyword>
<organism evidence="2 3">
    <name type="scientific">Nocardia jinanensis</name>
    <dbReference type="NCBI Taxonomy" id="382504"/>
    <lineage>
        <taxon>Bacteria</taxon>
        <taxon>Bacillati</taxon>
        <taxon>Actinomycetota</taxon>
        <taxon>Actinomycetes</taxon>
        <taxon>Mycobacteriales</taxon>
        <taxon>Nocardiaceae</taxon>
        <taxon>Nocardia</taxon>
    </lineage>
</organism>
<dbReference type="CDD" id="cd04662">
    <property type="entry name" value="NUDIX_Hydrolase"/>
    <property type="match status" value="1"/>
</dbReference>
<name>A0A917RNS1_9NOCA</name>
<proteinExistence type="predicted"/>
<sequence length="221" mass="24557">MVRGAAAEPAVAPLARVTHYSNGRRGITKSAMTWDQFPVRSRSARTGPVSFSAVRIAGMHSGRLHAMKYSAGVLLFRREPEVQVLLGHMGGPLWARKDSGAWSIPKGEYEPATEQARAAASREFDEELGVPVPDGEWIALGEVQYGSGRSKKQVTVWAVEGELDPARVVPGTFEMEWPPRSGEYRAFPEVDRVEWFDLTTAHDRLTTGQRPLLTRLAERFR</sequence>
<dbReference type="PANTHER" id="PTHR21340">
    <property type="entry name" value="DIADENOSINE 5,5-P1,P4-TETRAPHOSPHATE PYROPHOSPHOHYDROLASE MUTT"/>
    <property type="match status" value="1"/>
</dbReference>
<dbReference type="InterPro" id="IPR051325">
    <property type="entry name" value="Nudix_hydrolase_domain"/>
</dbReference>
<dbReference type="EMBL" id="BMMH01000006">
    <property type="protein sequence ID" value="GGL16410.1"/>
    <property type="molecule type" value="Genomic_DNA"/>
</dbReference>
<evidence type="ECO:0000313" key="2">
    <source>
        <dbReference type="EMBL" id="GGL16410.1"/>
    </source>
</evidence>
<dbReference type="Proteomes" id="UP000638263">
    <property type="component" value="Unassembled WGS sequence"/>
</dbReference>
<dbReference type="PROSITE" id="PS51462">
    <property type="entry name" value="NUDIX"/>
    <property type="match status" value="1"/>
</dbReference>
<evidence type="ECO:0000313" key="3">
    <source>
        <dbReference type="Proteomes" id="UP000638263"/>
    </source>
</evidence>
<protein>
    <recommendedName>
        <fullName evidence="1">Nudix hydrolase domain-containing protein</fullName>
    </recommendedName>
</protein>
<dbReference type="AlphaFoldDB" id="A0A917RNS1"/>
<dbReference type="GO" id="GO:0006167">
    <property type="term" value="P:AMP biosynthetic process"/>
    <property type="evidence" value="ECO:0007669"/>
    <property type="project" value="TreeGrafter"/>
</dbReference>
<reference evidence="2" key="2">
    <citation type="submission" date="2020-09" db="EMBL/GenBank/DDBJ databases">
        <authorList>
            <person name="Sun Q."/>
            <person name="Zhou Y."/>
        </authorList>
    </citation>
    <scope>NUCLEOTIDE SEQUENCE</scope>
    <source>
        <strain evidence="2">CGMCC 4.3508</strain>
    </source>
</reference>
<dbReference type="SUPFAM" id="SSF55811">
    <property type="entry name" value="Nudix"/>
    <property type="match status" value="1"/>
</dbReference>
<gene>
    <name evidence="2" type="ORF">GCM10011588_33920</name>
</gene>
<feature type="domain" description="Nudix hydrolase" evidence="1">
    <location>
        <begin position="66"/>
        <end position="218"/>
    </location>
</feature>
<dbReference type="InterPro" id="IPR000086">
    <property type="entry name" value="NUDIX_hydrolase_dom"/>
</dbReference>
<evidence type="ECO:0000259" key="1">
    <source>
        <dbReference type="PROSITE" id="PS51462"/>
    </source>
</evidence>
<dbReference type="PANTHER" id="PTHR21340:SF7">
    <property type="entry name" value="NUDIX HYDROLASE DOMAIN-CONTAINING PROTEIN"/>
    <property type="match status" value="1"/>
</dbReference>
<reference evidence="2" key="1">
    <citation type="journal article" date="2014" name="Int. J. Syst. Evol. Microbiol.">
        <title>Complete genome sequence of Corynebacterium casei LMG S-19264T (=DSM 44701T), isolated from a smear-ripened cheese.</title>
        <authorList>
            <consortium name="US DOE Joint Genome Institute (JGI-PGF)"/>
            <person name="Walter F."/>
            <person name="Albersmeier A."/>
            <person name="Kalinowski J."/>
            <person name="Ruckert C."/>
        </authorList>
    </citation>
    <scope>NUCLEOTIDE SEQUENCE</scope>
    <source>
        <strain evidence="2">CGMCC 4.3508</strain>
    </source>
</reference>
<comment type="caution">
    <text evidence="2">The sequence shown here is derived from an EMBL/GenBank/DDBJ whole genome shotgun (WGS) entry which is preliminary data.</text>
</comment>
<dbReference type="InterPro" id="IPR015797">
    <property type="entry name" value="NUDIX_hydrolase-like_dom_sf"/>
</dbReference>